<sequence length="175" mass="18995">MFRVRRLAVVCMTTASLLNATSRLGIFRALLLESSTIIGDGTSQTPEPAFVALTARFSHARHIYIGDVHQLEPHEVLAGFVGRHLRSEGSYGAVAQEPDTFSAVHDDLPGLSCAKRPPEQNFYEGSLVNDTSAAQRRLLLESCLKSNRDVQFVSVDTLGTSHRSTSGSHSNEGEA</sequence>
<evidence type="ECO:0008006" key="3">
    <source>
        <dbReference type="Google" id="ProtNLM"/>
    </source>
</evidence>
<dbReference type="EMBL" id="KN738979">
    <property type="protein sequence ID" value="KIH54507.1"/>
    <property type="molecule type" value="Genomic_DNA"/>
</dbReference>
<evidence type="ECO:0000313" key="1">
    <source>
        <dbReference type="EMBL" id="KIH54507.1"/>
    </source>
</evidence>
<accession>A0A0C2CXD0</accession>
<name>A0A0C2CXD0_9BILA</name>
<dbReference type="OrthoDB" id="5851052at2759"/>
<organism evidence="1 2">
    <name type="scientific">Ancylostoma duodenale</name>
    <dbReference type="NCBI Taxonomy" id="51022"/>
    <lineage>
        <taxon>Eukaryota</taxon>
        <taxon>Metazoa</taxon>
        <taxon>Ecdysozoa</taxon>
        <taxon>Nematoda</taxon>
        <taxon>Chromadorea</taxon>
        <taxon>Rhabditida</taxon>
        <taxon>Rhabditina</taxon>
        <taxon>Rhabditomorpha</taxon>
        <taxon>Strongyloidea</taxon>
        <taxon>Ancylostomatidae</taxon>
        <taxon>Ancylostomatinae</taxon>
        <taxon>Ancylostoma</taxon>
    </lineage>
</organism>
<evidence type="ECO:0000313" key="2">
    <source>
        <dbReference type="Proteomes" id="UP000054047"/>
    </source>
</evidence>
<keyword evidence="2" id="KW-1185">Reference proteome</keyword>
<protein>
    <recommendedName>
        <fullName evidence="3">DNA2/NAM7 helicase helicase domain-containing protein</fullName>
    </recommendedName>
</protein>
<dbReference type="Proteomes" id="UP000054047">
    <property type="component" value="Unassembled WGS sequence"/>
</dbReference>
<proteinExistence type="predicted"/>
<dbReference type="AlphaFoldDB" id="A0A0C2CXD0"/>
<gene>
    <name evidence="1" type="ORF">ANCDUO_15343</name>
</gene>
<reference evidence="1 2" key="1">
    <citation type="submission" date="2013-12" db="EMBL/GenBank/DDBJ databases">
        <title>Draft genome of the parsitic nematode Ancylostoma duodenale.</title>
        <authorList>
            <person name="Mitreva M."/>
        </authorList>
    </citation>
    <scope>NUCLEOTIDE SEQUENCE [LARGE SCALE GENOMIC DNA]</scope>
    <source>
        <strain evidence="1 2">Zhejiang</strain>
    </source>
</reference>